<evidence type="ECO:0008006" key="5">
    <source>
        <dbReference type="Google" id="ProtNLM"/>
    </source>
</evidence>
<feature type="compositionally biased region" description="Low complexity" evidence="1">
    <location>
        <begin position="11"/>
        <end position="21"/>
    </location>
</feature>
<evidence type="ECO:0000313" key="4">
    <source>
        <dbReference type="Proteomes" id="UP001515480"/>
    </source>
</evidence>
<dbReference type="EMBL" id="JBGBPQ010000006">
    <property type="protein sequence ID" value="KAL1522348.1"/>
    <property type="molecule type" value="Genomic_DNA"/>
</dbReference>
<feature type="transmembrane region" description="Helical" evidence="2">
    <location>
        <begin position="267"/>
        <end position="286"/>
    </location>
</feature>
<feature type="region of interest" description="Disordered" evidence="1">
    <location>
        <begin position="317"/>
        <end position="336"/>
    </location>
</feature>
<feature type="transmembrane region" description="Helical" evidence="2">
    <location>
        <begin position="177"/>
        <end position="197"/>
    </location>
</feature>
<comment type="caution">
    <text evidence="3">The sequence shown here is derived from an EMBL/GenBank/DDBJ whole genome shotgun (WGS) entry which is preliminary data.</text>
</comment>
<keyword evidence="4" id="KW-1185">Reference proteome</keyword>
<keyword evidence="2" id="KW-1133">Transmembrane helix</keyword>
<sequence length="336" mass="38175">MARPFKAPDPSSNQYYSSSNSAVWPEEDLRDQRSISQDEAMLYRQQDGDWSKWPGHSRSVSRAWFNIDGDEFEMQRLEQRRERMRQGCVYFTRDGWWVDCAFYLRNHHVAVAPYCADPAHPFTARRRQVVLISSLAFATFVCTLFEAFSPDHCSLCPTDIRSENTAMPVEFFDALRHWPLTVATLLQLVWDVPGAMLGTCPCVQLQKPLWLRRVCSCALLTCTACHLVLWLLWAVAAMAFIVAIGALQSSHLGRLREILVAVAYTKILAFCLSAGLLVALFTVLRWRETSMVDKRRVSSSVDNSEYAYDFANSSRSSSSFQLAGYSPSPRTANELL</sequence>
<dbReference type="AlphaFoldDB" id="A0AB34JKZ8"/>
<organism evidence="3 4">
    <name type="scientific">Prymnesium parvum</name>
    <name type="common">Toxic golden alga</name>
    <dbReference type="NCBI Taxonomy" id="97485"/>
    <lineage>
        <taxon>Eukaryota</taxon>
        <taxon>Haptista</taxon>
        <taxon>Haptophyta</taxon>
        <taxon>Prymnesiophyceae</taxon>
        <taxon>Prymnesiales</taxon>
        <taxon>Prymnesiaceae</taxon>
        <taxon>Prymnesium</taxon>
    </lineage>
</organism>
<feature type="region of interest" description="Disordered" evidence="1">
    <location>
        <begin position="1"/>
        <end position="32"/>
    </location>
</feature>
<feature type="transmembrane region" description="Helical" evidence="2">
    <location>
        <begin position="129"/>
        <end position="148"/>
    </location>
</feature>
<keyword evidence="2" id="KW-0812">Transmembrane</keyword>
<accession>A0AB34JKZ8</accession>
<name>A0AB34JKZ8_PRYPA</name>
<keyword evidence="2" id="KW-0472">Membrane</keyword>
<protein>
    <recommendedName>
        <fullName evidence="5">Protein S-acyltransferase</fullName>
    </recommendedName>
</protein>
<evidence type="ECO:0000256" key="2">
    <source>
        <dbReference type="SAM" id="Phobius"/>
    </source>
</evidence>
<evidence type="ECO:0000256" key="1">
    <source>
        <dbReference type="SAM" id="MobiDB-lite"/>
    </source>
</evidence>
<gene>
    <name evidence="3" type="ORF">AB1Y20_017340</name>
</gene>
<feature type="transmembrane region" description="Helical" evidence="2">
    <location>
        <begin position="218"/>
        <end position="247"/>
    </location>
</feature>
<evidence type="ECO:0000313" key="3">
    <source>
        <dbReference type="EMBL" id="KAL1522348.1"/>
    </source>
</evidence>
<reference evidence="3 4" key="1">
    <citation type="journal article" date="2024" name="Science">
        <title>Giant polyketide synthase enzymes in the biosynthesis of giant marine polyether toxins.</title>
        <authorList>
            <person name="Fallon T.R."/>
            <person name="Shende V.V."/>
            <person name="Wierzbicki I.H."/>
            <person name="Pendleton A.L."/>
            <person name="Watervoot N.F."/>
            <person name="Auber R.P."/>
            <person name="Gonzalez D.J."/>
            <person name="Wisecaver J.H."/>
            <person name="Moore B.S."/>
        </authorList>
    </citation>
    <scope>NUCLEOTIDE SEQUENCE [LARGE SCALE GENOMIC DNA]</scope>
    <source>
        <strain evidence="3 4">12B1</strain>
    </source>
</reference>
<proteinExistence type="predicted"/>
<dbReference type="Proteomes" id="UP001515480">
    <property type="component" value="Unassembled WGS sequence"/>
</dbReference>